<dbReference type="InterPro" id="IPR012338">
    <property type="entry name" value="Beta-lactam/transpept-like"/>
</dbReference>
<proteinExistence type="predicted"/>
<evidence type="ECO:0000313" key="2">
    <source>
        <dbReference type="EMBL" id="OPZ92039.1"/>
    </source>
</evidence>
<protein>
    <recommendedName>
        <fullName evidence="1">Peptidase S12 Pab87-related C-terminal domain-containing protein</fullName>
    </recommendedName>
</protein>
<organism evidence="2 3">
    <name type="scientific">candidate division TA06 bacterium ADurb.Bin417</name>
    <dbReference type="NCBI Taxonomy" id="1852828"/>
    <lineage>
        <taxon>Bacteria</taxon>
        <taxon>Bacteria division TA06</taxon>
    </lineage>
</organism>
<feature type="domain" description="Peptidase S12 Pab87-related C-terminal" evidence="1">
    <location>
        <begin position="99"/>
        <end position="186"/>
    </location>
</feature>
<name>A0A1V5MFR6_UNCT6</name>
<accession>A0A1V5MFR6</accession>
<dbReference type="Gene3D" id="3.40.710.10">
    <property type="entry name" value="DD-peptidase/beta-lactamase superfamily"/>
    <property type="match status" value="1"/>
</dbReference>
<dbReference type="EMBL" id="MWAK01000134">
    <property type="protein sequence ID" value="OPZ92039.1"/>
    <property type="molecule type" value="Genomic_DNA"/>
</dbReference>
<sequence>MGGYALGLDTRSSASGNVHWTHSGAFTAGAATTILMIPALNTGIVVLTNTWPIGVPEAIAASYAEIVETGALTKDWLSIIGPAFAPFTTPNNTVDGKPKPANPKPAKKLTTYTGSYRNDYVGEVKIVKDGKKLTMRIGPDLETTVPLFHWTANNFGYTSIDMPKGFTGGAVFQKTKSGKAQALYLDEVGPDVGVLTRD</sequence>
<reference evidence="2 3" key="1">
    <citation type="submission" date="2017-02" db="EMBL/GenBank/DDBJ databases">
        <title>Delving into the versatile metabolic prowess of the omnipresent phylum Bacteroidetes.</title>
        <authorList>
            <person name="Nobu M.K."/>
            <person name="Mei R."/>
            <person name="Narihiro T."/>
            <person name="Kuroda K."/>
            <person name="Liu W.-T."/>
        </authorList>
    </citation>
    <scope>NUCLEOTIDE SEQUENCE [LARGE SCALE GENOMIC DNA]</scope>
    <source>
        <strain evidence="2">ADurb.Bin417</strain>
    </source>
</reference>
<gene>
    <name evidence="2" type="ORF">BWY73_00946</name>
</gene>
<dbReference type="Pfam" id="PF11954">
    <property type="entry name" value="DUF3471"/>
    <property type="match status" value="1"/>
</dbReference>
<evidence type="ECO:0000259" key="1">
    <source>
        <dbReference type="Pfam" id="PF11954"/>
    </source>
</evidence>
<dbReference type="Gene3D" id="2.40.128.600">
    <property type="match status" value="1"/>
</dbReference>
<dbReference type="Proteomes" id="UP000485484">
    <property type="component" value="Unassembled WGS sequence"/>
</dbReference>
<dbReference type="InterPro" id="IPR021860">
    <property type="entry name" value="Peptidase_S12_Pab87-rel_C"/>
</dbReference>
<comment type="caution">
    <text evidence="2">The sequence shown here is derived from an EMBL/GenBank/DDBJ whole genome shotgun (WGS) entry which is preliminary data.</text>
</comment>
<evidence type="ECO:0000313" key="3">
    <source>
        <dbReference type="Proteomes" id="UP000485484"/>
    </source>
</evidence>
<dbReference type="AlphaFoldDB" id="A0A1V5MFR6"/>